<evidence type="ECO:0000259" key="1">
    <source>
        <dbReference type="SMART" id="SM00421"/>
    </source>
</evidence>
<dbReference type="InterPro" id="IPR016032">
    <property type="entry name" value="Sig_transdc_resp-reg_C-effctor"/>
</dbReference>
<comment type="caution">
    <text evidence="2">The sequence shown here is derived from an EMBL/GenBank/DDBJ whole genome shotgun (WGS) entry which is preliminary data.</text>
</comment>
<dbReference type="AlphaFoldDB" id="A0A480AL55"/>
<dbReference type="GO" id="GO:0003677">
    <property type="term" value="F:DNA binding"/>
    <property type="evidence" value="ECO:0007669"/>
    <property type="project" value="InterPro"/>
</dbReference>
<dbReference type="GO" id="GO:0006355">
    <property type="term" value="P:regulation of DNA-templated transcription"/>
    <property type="evidence" value="ECO:0007669"/>
    <property type="project" value="InterPro"/>
</dbReference>
<accession>A0A480AL55</accession>
<dbReference type="EMBL" id="BJCL01000002">
    <property type="protein sequence ID" value="GCL62123.1"/>
    <property type="molecule type" value="Genomic_DNA"/>
</dbReference>
<dbReference type="RefSeq" id="WP_162520702.1">
    <property type="nucleotide sequence ID" value="NZ_BJCL01000002.1"/>
</dbReference>
<keyword evidence="3" id="KW-1185">Reference proteome</keyword>
<dbReference type="InterPro" id="IPR000792">
    <property type="entry name" value="Tscrpt_reg_LuxR_C"/>
</dbReference>
<reference evidence="3" key="1">
    <citation type="submission" date="2019-03" db="EMBL/GenBank/DDBJ databases">
        <title>Aquabacterium pictum sp.nov., the first bacteriochlorophyll a-containing freshwater bacterium in the genus Aquabacterium of the class Betaproteobacteria.</title>
        <authorList>
            <person name="Hirose S."/>
            <person name="Tank M."/>
            <person name="Hara E."/>
            <person name="Tamaki H."/>
            <person name="Takaichi S."/>
            <person name="Haruta S."/>
            <person name="Hanada S."/>
        </authorList>
    </citation>
    <scope>NUCLEOTIDE SEQUENCE [LARGE SCALE GENOMIC DNA]</scope>
    <source>
        <strain evidence="3">W35</strain>
    </source>
</reference>
<proteinExistence type="predicted"/>
<dbReference type="InterPro" id="IPR036388">
    <property type="entry name" value="WH-like_DNA-bd_sf"/>
</dbReference>
<dbReference type="SUPFAM" id="SSF46894">
    <property type="entry name" value="C-terminal effector domain of the bipartite response regulators"/>
    <property type="match status" value="1"/>
</dbReference>
<dbReference type="Gene3D" id="1.10.10.10">
    <property type="entry name" value="Winged helix-like DNA-binding domain superfamily/Winged helix DNA-binding domain"/>
    <property type="match status" value="1"/>
</dbReference>
<protein>
    <recommendedName>
        <fullName evidence="1">HTH luxR-type domain-containing protein</fullName>
    </recommendedName>
</protein>
<dbReference type="SMART" id="SM00421">
    <property type="entry name" value="HTH_LUXR"/>
    <property type="match status" value="1"/>
</dbReference>
<organism evidence="2 3">
    <name type="scientific">Pseudaquabacterium pictum</name>
    <dbReference type="NCBI Taxonomy" id="2315236"/>
    <lineage>
        <taxon>Bacteria</taxon>
        <taxon>Pseudomonadati</taxon>
        <taxon>Pseudomonadota</taxon>
        <taxon>Betaproteobacteria</taxon>
        <taxon>Burkholderiales</taxon>
        <taxon>Sphaerotilaceae</taxon>
        <taxon>Pseudaquabacterium</taxon>
    </lineage>
</organism>
<dbReference type="Pfam" id="PF00196">
    <property type="entry name" value="GerE"/>
    <property type="match status" value="1"/>
</dbReference>
<name>A0A480AL55_9BURK</name>
<evidence type="ECO:0000313" key="2">
    <source>
        <dbReference type="EMBL" id="GCL62123.1"/>
    </source>
</evidence>
<feature type="domain" description="HTH luxR-type" evidence="1">
    <location>
        <begin position="145"/>
        <end position="202"/>
    </location>
</feature>
<gene>
    <name evidence="2" type="ORF">AQPW35_12040</name>
</gene>
<evidence type="ECO:0000313" key="3">
    <source>
        <dbReference type="Proteomes" id="UP000301751"/>
    </source>
</evidence>
<sequence length="216" mass="23106">MAWIDTQTLPTWQPMQPASHTDLSVLMHVLDQIDYGIALGGAGLGWQCNRTARLQLAEPDAPLGLRANEIVAQDAAQTSILRSAVHVAQTQRHRRLLTFANGARRVSVAVVPVGQDGEAGNPSVMLLLGRRAVCARLTTQQFCTLHGLTPAESDVLAAVLAGRAPREIAVAHGVSVTTVRSQVSAIKAKTGAKRLQEVLLQVALLPPLVPLFETIR</sequence>
<dbReference type="Proteomes" id="UP000301751">
    <property type="component" value="Unassembled WGS sequence"/>
</dbReference>